<dbReference type="Gene3D" id="2.10.109.10">
    <property type="entry name" value="Umud Fragment, subunit A"/>
    <property type="match status" value="1"/>
</dbReference>
<dbReference type="SUPFAM" id="SSF51306">
    <property type="entry name" value="LexA/Signal peptidase"/>
    <property type="match status" value="1"/>
</dbReference>
<evidence type="ECO:0008006" key="4">
    <source>
        <dbReference type="Google" id="ProtNLM"/>
    </source>
</evidence>
<keyword evidence="3" id="KW-1185">Reference proteome</keyword>
<dbReference type="EMBL" id="BLVP01000007">
    <property type="protein sequence ID" value="GFM36707.1"/>
    <property type="molecule type" value="Genomic_DNA"/>
</dbReference>
<evidence type="ECO:0000256" key="1">
    <source>
        <dbReference type="SAM" id="Phobius"/>
    </source>
</evidence>
<proteinExistence type="predicted"/>
<feature type="transmembrane region" description="Helical" evidence="1">
    <location>
        <begin position="27"/>
        <end position="46"/>
    </location>
</feature>
<dbReference type="InterPro" id="IPR036286">
    <property type="entry name" value="LexA/Signal_pep-like_sf"/>
</dbReference>
<dbReference type="AlphaFoldDB" id="A0A7J0BSM8"/>
<keyword evidence="1" id="KW-0812">Transmembrane</keyword>
<name>A0A7J0BSM8_9BACT</name>
<dbReference type="Proteomes" id="UP000503820">
    <property type="component" value="Unassembled WGS sequence"/>
</dbReference>
<comment type="caution">
    <text evidence="2">The sequence shown here is derived from an EMBL/GenBank/DDBJ whole genome shotgun (WGS) entry which is preliminary data.</text>
</comment>
<keyword evidence="1" id="KW-0472">Membrane</keyword>
<protein>
    <recommendedName>
        <fullName evidence="4">Signal peptidase I</fullName>
    </recommendedName>
</protein>
<accession>A0A7J0BSM8</accession>
<sequence>MAKIIRFALSLLFPGVGQMLGNNWKKGILFFLPMVLVTALAGAASLHSGNDTILLLMLLLVPNIVFRIWAACDAAASSALPDTRIRPTQKVAIITCCIALSVAVNAYGDEERITSFKMAAGSEIMEPVLPAGARILASGPNHWKDDTHTGDFVIVRVRNAHSRNDNHFVLKIHGVAGEPRPLSATPGTPDTPEGPENMIPAGHYLVGATDPQRFHIIVPEEDIRAKALCVYWPPNIAEKL</sequence>
<feature type="transmembrane region" description="Helical" evidence="1">
    <location>
        <begin position="53"/>
        <end position="71"/>
    </location>
</feature>
<evidence type="ECO:0000313" key="2">
    <source>
        <dbReference type="EMBL" id="GFM36707.1"/>
    </source>
</evidence>
<organism evidence="2 3">
    <name type="scientific">Desulfovibrio psychrotolerans</name>
    <dbReference type="NCBI Taxonomy" id="415242"/>
    <lineage>
        <taxon>Bacteria</taxon>
        <taxon>Pseudomonadati</taxon>
        <taxon>Thermodesulfobacteriota</taxon>
        <taxon>Desulfovibrionia</taxon>
        <taxon>Desulfovibrionales</taxon>
        <taxon>Desulfovibrionaceae</taxon>
        <taxon>Desulfovibrio</taxon>
    </lineage>
</organism>
<evidence type="ECO:0000313" key="3">
    <source>
        <dbReference type="Proteomes" id="UP000503820"/>
    </source>
</evidence>
<keyword evidence="1" id="KW-1133">Transmembrane helix</keyword>
<feature type="transmembrane region" description="Helical" evidence="1">
    <location>
        <begin position="91"/>
        <end position="108"/>
    </location>
</feature>
<gene>
    <name evidence="2" type="ORF">DSM19430T_13910</name>
</gene>
<reference evidence="2 3" key="1">
    <citation type="submission" date="2020-05" db="EMBL/GenBank/DDBJ databases">
        <title>Draft genome sequence of Desulfovibrio psychrotolerans JS1T.</title>
        <authorList>
            <person name="Ueno A."/>
            <person name="Tamazawa S."/>
            <person name="Tamamura S."/>
            <person name="Murakami T."/>
            <person name="Kiyama T."/>
            <person name="Inomata H."/>
            <person name="Amano Y."/>
            <person name="Miyakawa K."/>
            <person name="Tamaki H."/>
            <person name="Naganuma T."/>
            <person name="Kaneko K."/>
        </authorList>
    </citation>
    <scope>NUCLEOTIDE SEQUENCE [LARGE SCALE GENOMIC DNA]</scope>
    <source>
        <strain evidence="2 3">JS1</strain>
    </source>
</reference>
<dbReference type="RefSeq" id="WP_174409370.1">
    <property type="nucleotide sequence ID" value="NZ_BLVP01000007.1"/>
</dbReference>